<evidence type="ECO:0000256" key="1">
    <source>
        <dbReference type="ARBA" id="ARBA00000085"/>
    </source>
</evidence>
<dbReference type="SMART" id="SM00065">
    <property type="entry name" value="GAF"/>
    <property type="match status" value="1"/>
</dbReference>
<dbReference type="SUPFAM" id="SSF55781">
    <property type="entry name" value="GAF domain-like"/>
    <property type="match status" value="1"/>
</dbReference>
<organism evidence="13 14">
    <name type="scientific">Geofilum rubicundum JCM 15548</name>
    <dbReference type="NCBI Taxonomy" id="1236989"/>
    <lineage>
        <taxon>Bacteria</taxon>
        <taxon>Pseudomonadati</taxon>
        <taxon>Bacteroidota</taxon>
        <taxon>Bacteroidia</taxon>
        <taxon>Marinilabiliales</taxon>
        <taxon>Marinilabiliaceae</taxon>
        <taxon>Geofilum</taxon>
    </lineage>
</organism>
<dbReference type="FunFam" id="1.10.287.130:FF:000038">
    <property type="entry name" value="Sensory transduction histidine kinase"/>
    <property type="match status" value="1"/>
</dbReference>
<dbReference type="FunFam" id="3.30.565.10:FF:000078">
    <property type="entry name" value="Two-component sensor histidine kinase"/>
    <property type="match status" value="1"/>
</dbReference>
<dbReference type="SMART" id="SM00387">
    <property type="entry name" value="HATPase_c"/>
    <property type="match status" value="1"/>
</dbReference>
<evidence type="ECO:0000256" key="3">
    <source>
        <dbReference type="ARBA" id="ARBA00012438"/>
    </source>
</evidence>
<feature type="coiled-coil region" evidence="11">
    <location>
        <begin position="330"/>
        <end position="357"/>
    </location>
</feature>
<dbReference type="Pfam" id="PF01590">
    <property type="entry name" value="GAF"/>
    <property type="match status" value="1"/>
</dbReference>
<dbReference type="PROSITE" id="PS50109">
    <property type="entry name" value="HIS_KIN"/>
    <property type="match status" value="1"/>
</dbReference>
<comment type="catalytic activity">
    <reaction evidence="1">
        <text>ATP + protein L-histidine = ADP + protein N-phospho-L-histidine.</text>
        <dbReference type="EC" id="2.7.13.3"/>
    </reaction>
</comment>
<comment type="subcellular location">
    <subcellularLocation>
        <location evidence="2">Membrane</location>
    </subcellularLocation>
</comment>
<dbReference type="InterPro" id="IPR004358">
    <property type="entry name" value="Sig_transdc_His_kin-like_C"/>
</dbReference>
<evidence type="ECO:0000313" key="14">
    <source>
        <dbReference type="Proteomes" id="UP000032900"/>
    </source>
</evidence>
<keyword evidence="7 13" id="KW-0418">Kinase</keyword>
<evidence type="ECO:0000256" key="8">
    <source>
        <dbReference type="ARBA" id="ARBA00022840"/>
    </source>
</evidence>
<evidence type="ECO:0000256" key="7">
    <source>
        <dbReference type="ARBA" id="ARBA00022777"/>
    </source>
</evidence>
<dbReference type="SUPFAM" id="SSF55785">
    <property type="entry name" value="PYP-like sensor domain (PAS domain)"/>
    <property type="match status" value="1"/>
</dbReference>
<proteinExistence type="predicted"/>
<dbReference type="Gene3D" id="1.10.287.130">
    <property type="match status" value="1"/>
</dbReference>
<dbReference type="PRINTS" id="PR00344">
    <property type="entry name" value="BCTRLSENSOR"/>
</dbReference>
<dbReference type="InterPro" id="IPR029016">
    <property type="entry name" value="GAF-like_dom_sf"/>
</dbReference>
<dbReference type="STRING" id="1236989.JCM15548_12882"/>
<evidence type="ECO:0000313" key="13">
    <source>
        <dbReference type="EMBL" id="GAO30595.1"/>
    </source>
</evidence>
<dbReference type="InterPro" id="IPR003018">
    <property type="entry name" value="GAF"/>
</dbReference>
<dbReference type="AlphaFoldDB" id="A0A0E9M0D6"/>
<dbReference type="Proteomes" id="UP000032900">
    <property type="component" value="Unassembled WGS sequence"/>
</dbReference>
<dbReference type="GO" id="GO:0016020">
    <property type="term" value="C:membrane"/>
    <property type="evidence" value="ECO:0007669"/>
    <property type="project" value="UniProtKB-SubCell"/>
</dbReference>
<keyword evidence="4" id="KW-0597">Phosphoprotein</keyword>
<dbReference type="InterPro" id="IPR003594">
    <property type="entry name" value="HATPase_dom"/>
</dbReference>
<gene>
    <name evidence="13" type="ORF">JCM15548_12882</name>
</gene>
<dbReference type="Pfam" id="PF00512">
    <property type="entry name" value="HisKA"/>
    <property type="match status" value="1"/>
</dbReference>
<dbReference type="InterPro" id="IPR036890">
    <property type="entry name" value="HATPase_C_sf"/>
</dbReference>
<dbReference type="InterPro" id="IPR005467">
    <property type="entry name" value="His_kinase_dom"/>
</dbReference>
<dbReference type="SUPFAM" id="SSF55874">
    <property type="entry name" value="ATPase domain of HSP90 chaperone/DNA topoisomerase II/histidine kinase"/>
    <property type="match status" value="1"/>
</dbReference>
<keyword evidence="10" id="KW-0472">Membrane</keyword>
<dbReference type="Pfam" id="PF02518">
    <property type="entry name" value="HATPase_c"/>
    <property type="match status" value="1"/>
</dbReference>
<dbReference type="CDD" id="cd00082">
    <property type="entry name" value="HisKA"/>
    <property type="match status" value="1"/>
</dbReference>
<feature type="domain" description="Histidine kinase" evidence="12">
    <location>
        <begin position="357"/>
        <end position="578"/>
    </location>
</feature>
<dbReference type="CDD" id="cd16922">
    <property type="entry name" value="HATPase_EvgS-ArcB-TorS-like"/>
    <property type="match status" value="1"/>
</dbReference>
<keyword evidence="6" id="KW-0547">Nucleotide-binding</keyword>
<accession>A0A0E9M0D6</accession>
<reference evidence="13 14" key="1">
    <citation type="journal article" date="2015" name="Microbes Environ.">
        <title>Distribution and evolution of nitrogen fixation genes in the phylum bacteroidetes.</title>
        <authorList>
            <person name="Inoue J."/>
            <person name="Oshima K."/>
            <person name="Suda W."/>
            <person name="Sakamoto M."/>
            <person name="Iino T."/>
            <person name="Noda S."/>
            <person name="Hongoh Y."/>
            <person name="Hattori M."/>
            <person name="Ohkuma M."/>
        </authorList>
    </citation>
    <scope>NUCLEOTIDE SEQUENCE [LARGE SCALE GENOMIC DNA]</scope>
    <source>
        <strain evidence="13">JCM 15548</strain>
    </source>
</reference>
<dbReference type="InterPro" id="IPR003661">
    <property type="entry name" value="HisK_dim/P_dom"/>
</dbReference>
<keyword evidence="8" id="KW-0067">ATP-binding</keyword>
<dbReference type="InterPro" id="IPR036097">
    <property type="entry name" value="HisK_dim/P_sf"/>
</dbReference>
<dbReference type="Gene3D" id="3.30.565.10">
    <property type="entry name" value="Histidine kinase-like ATPase, C-terminal domain"/>
    <property type="match status" value="1"/>
</dbReference>
<evidence type="ECO:0000256" key="4">
    <source>
        <dbReference type="ARBA" id="ARBA00022553"/>
    </source>
</evidence>
<comment type="caution">
    <text evidence="13">The sequence shown here is derived from an EMBL/GenBank/DDBJ whole genome shotgun (WGS) entry which is preliminary data.</text>
</comment>
<dbReference type="SMART" id="SM00388">
    <property type="entry name" value="HisKA"/>
    <property type="match status" value="1"/>
</dbReference>
<evidence type="ECO:0000256" key="2">
    <source>
        <dbReference type="ARBA" id="ARBA00004370"/>
    </source>
</evidence>
<protein>
    <recommendedName>
        <fullName evidence="3">histidine kinase</fullName>
        <ecNumber evidence="3">2.7.13.3</ecNumber>
    </recommendedName>
</protein>
<keyword evidence="5" id="KW-0808">Transferase</keyword>
<evidence type="ECO:0000256" key="9">
    <source>
        <dbReference type="ARBA" id="ARBA00023012"/>
    </source>
</evidence>
<evidence type="ECO:0000259" key="12">
    <source>
        <dbReference type="PROSITE" id="PS50109"/>
    </source>
</evidence>
<dbReference type="SUPFAM" id="SSF47384">
    <property type="entry name" value="Homodimeric domain of signal transducing histidine kinase"/>
    <property type="match status" value="1"/>
</dbReference>
<keyword evidence="11" id="KW-0175">Coiled coil</keyword>
<dbReference type="EC" id="2.7.13.3" evidence="3"/>
<dbReference type="EMBL" id="BAZW01000026">
    <property type="protein sequence ID" value="GAO30595.1"/>
    <property type="molecule type" value="Genomic_DNA"/>
</dbReference>
<evidence type="ECO:0000256" key="6">
    <source>
        <dbReference type="ARBA" id="ARBA00022741"/>
    </source>
</evidence>
<keyword evidence="14" id="KW-1185">Reference proteome</keyword>
<evidence type="ECO:0000256" key="11">
    <source>
        <dbReference type="SAM" id="Coils"/>
    </source>
</evidence>
<dbReference type="PANTHER" id="PTHR45339:SF1">
    <property type="entry name" value="HYBRID SIGNAL TRANSDUCTION HISTIDINE KINASE J"/>
    <property type="match status" value="1"/>
</dbReference>
<dbReference type="PANTHER" id="PTHR45339">
    <property type="entry name" value="HYBRID SIGNAL TRANSDUCTION HISTIDINE KINASE J"/>
    <property type="match status" value="1"/>
</dbReference>
<dbReference type="InterPro" id="IPR035965">
    <property type="entry name" value="PAS-like_dom_sf"/>
</dbReference>
<name>A0A0E9M0D6_9BACT</name>
<evidence type="ECO:0000256" key="5">
    <source>
        <dbReference type="ARBA" id="ARBA00022679"/>
    </source>
</evidence>
<keyword evidence="9" id="KW-0902">Two-component regulatory system</keyword>
<dbReference type="Gene3D" id="3.30.450.40">
    <property type="match status" value="1"/>
</dbReference>
<dbReference type="GO" id="GO:0000155">
    <property type="term" value="F:phosphorelay sensor kinase activity"/>
    <property type="evidence" value="ECO:0007669"/>
    <property type="project" value="InterPro"/>
</dbReference>
<evidence type="ECO:0000256" key="10">
    <source>
        <dbReference type="ARBA" id="ARBA00023136"/>
    </source>
</evidence>
<dbReference type="OrthoDB" id="9796457at2"/>
<dbReference type="GO" id="GO:0005524">
    <property type="term" value="F:ATP binding"/>
    <property type="evidence" value="ECO:0007669"/>
    <property type="project" value="UniProtKB-KW"/>
</dbReference>
<sequence>MGRWGWWGEMPGGINLIHLNMEKGKGELNSGRQASISRAEETYRNIFLNSQIGLFRTELVSSRLLDANEAFAVMCGFNNREELMKQPFYLSERYVNLEDRARLVDLLRRDGEVSKYETEFRTVLNQLIRVRLSASLVVDKGWMEGAAEDITEIYRSQKALEHQTRFQKLVADISYDFISSSADNIDEKIDHMLRVTGEFFGVDRAYIFKISSEERCITNTHEWCSEGVSHEMDNMQRLPLSSLPWWSNQILQKKVVHIASVEAIPEEAALEKALFIGQNIQSLLSVPIVENGKIVGLFGFDAVKAPKIWTSNDISLIHVLANSLADTLLKIEVERQLIQAKEQAEAANQAKSEFLANMSHEIRTPLNAIIGFTEVLKSTPLTSIQKRYVDNACSSGHALLAVVNDILDFSKIEAGKLILENVGLDLHELVYQSVEMVRLQARKKKLTAKWVMDEEVPRFIFSDPTRLKQVLVNLLANAVKFTDKGGVVLSVKYVPLGADEGAFTFFVRDTGIGINDEQRTRLFKAFSQADTSTTRKYGGTGLGLIISNRIVEKMGGHFELESEPGKGSVFSFTIKAPLAPSTDLDKSFVAPDTKGKMINRQSLRSLWRRIFL</sequence>
<dbReference type="Gene3D" id="3.30.450.20">
    <property type="entry name" value="PAS domain"/>
    <property type="match status" value="1"/>
</dbReference>